<sequence>VTARGAPLQNGMKTGQLCAGIGIAVAVPLLIKCPGKLAAFGCFTAAAWYYLKPPKPVVSEEELSPTRRGICTDRFTESKVPSDIDTIVIGSGMSGMTCAALLARTGQRVLVLEQHDRTGGGSHEYELGKEGFHFDAGLHYTVPESGLLLQLCTGTKDFPVPMDLLGEPTGSDGSMTFERVYVGKDPVFEVKVHQKHIAELRQRFPDCQEDIDRYMKEADEAVDTVPMFVASKLMPFSWQKFLAPVLLRRWRRHAGRTVQDALEKITKNKKLQAYFASLWLDTGCPPDQCCWFLGAAVFWGLPQKGGAYPRGGPQKMSQCLIPVVERAGGRVLVRANVDEIVVEGGKVVGVKVQGMKKRIDAKRVISSCGFKNTYTKMVPKSVMDAMKLPTSLPIGDSHGFVLVNIGFKGTAKEMGFSNTNHWSIPIDPSDDSMFRSLSKHWSDPTDKANMPMMFTFPSMKDQSMQSGTKHTCQVLVLAHPSRFEAWVGSDPKNRPAEYEAYKKLFSDAVLERTVELFPGTKDKIVFVDVCSPLSIEHYLKTPKGGAGGLDMVPRRFVDMDIQEALETRSRIPGLWLTGQDTLLLGIPLVQLSGMITAFRVSGLIKTVRLILTNMLFNLPAVKMSE</sequence>
<reference evidence="7" key="1">
    <citation type="submission" date="2021-01" db="EMBL/GenBank/DDBJ databases">
        <authorList>
            <person name="Corre E."/>
            <person name="Pelletier E."/>
            <person name="Niang G."/>
            <person name="Scheremetjew M."/>
            <person name="Finn R."/>
            <person name="Kale V."/>
            <person name="Holt S."/>
            <person name="Cochrane G."/>
            <person name="Meng A."/>
            <person name="Brown T."/>
            <person name="Cohen L."/>
        </authorList>
    </citation>
    <scope>NUCLEOTIDE SEQUENCE</scope>
    <source>
        <strain evidence="7">CCMP441</strain>
    </source>
</reference>
<name>A0A6T8NKX2_HEMAN</name>
<dbReference type="PANTHER" id="PTHR46091">
    <property type="entry name" value="BLR7054 PROTEIN"/>
    <property type="match status" value="1"/>
</dbReference>
<organism evidence="7">
    <name type="scientific">Hemiselmis andersenii</name>
    <name type="common">Cryptophyte alga</name>
    <dbReference type="NCBI Taxonomy" id="464988"/>
    <lineage>
        <taxon>Eukaryota</taxon>
        <taxon>Cryptophyceae</taxon>
        <taxon>Cryptomonadales</taxon>
        <taxon>Hemiselmidaceae</taxon>
        <taxon>Hemiselmis</taxon>
    </lineage>
</organism>
<dbReference type="Pfam" id="PF13450">
    <property type="entry name" value="NAD_binding_8"/>
    <property type="match status" value="1"/>
</dbReference>
<keyword evidence="4" id="KW-0274">FAD</keyword>
<keyword evidence="3" id="KW-0732">Signal</keyword>
<evidence type="ECO:0000256" key="5">
    <source>
        <dbReference type="ARBA" id="ARBA00022857"/>
    </source>
</evidence>
<keyword evidence="5" id="KW-0521">NADP</keyword>
<dbReference type="PANTHER" id="PTHR46091:SF3">
    <property type="entry name" value="AMINE OXIDASE DOMAIN-CONTAINING PROTEIN"/>
    <property type="match status" value="1"/>
</dbReference>
<accession>A0A6T8NKX2</accession>
<keyword evidence="2" id="KW-0285">Flavoprotein</keyword>
<dbReference type="InterPro" id="IPR052206">
    <property type="entry name" value="Retinol_saturase"/>
</dbReference>
<evidence type="ECO:0000256" key="2">
    <source>
        <dbReference type="ARBA" id="ARBA00022630"/>
    </source>
</evidence>
<gene>
    <name evidence="7" type="ORF">HAND1043_LOCUS18289</name>
</gene>
<proteinExistence type="inferred from homology"/>
<dbReference type="InterPro" id="IPR036188">
    <property type="entry name" value="FAD/NAD-bd_sf"/>
</dbReference>
<dbReference type="SUPFAM" id="SSF51905">
    <property type="entry name" value="FAD/NAD(P)-binding domain"/>
    <property type="match status" value="1"/>
</dbReference>
<comment type="similarity">
    <text evidence="1">Belongs to the carotenoid/retinoid oxidoreductase family. CrtISO subfamily.</text>
</comment>
<dbReference type="Gene3D" id="3.50.50.60">
    <property type="entry name" value="FAD/NAD(P)-binding domain"/>
    <property type="match status" value="2"/>
</dbReference>
<evidence type="ECO:0000256" key="6">
    <source>
        <dbReference type="ARBA" id="ARBA00023027"/>
    </source>
</evidence>
<evidence type="ECO:0000313" key="7">
    <source>
        <dbReference type="EMBL" id="CAD8751783.1"/>
    </source>
</evidence>
<keyword evidence="6" id="KW-0520">NAD</keyword>
<evidence type="ECO:0000256" key="1">
    <source>
        <dbReference type="ARBA" id="ARBA00005855"/>
    </source>
</evidence>
<dbReference type="AlphaFoldDB" id="A0A6T8NKX2"/>
<protein>
    <submittedName>
        <fullName evidence="7">Uncharacterized protein</fullName>
    </submittedName>
</protein>
<evidence type="ECO:0000256" key="4">
    <source>
        <dbReference type="ARBA" id="ARBA00022827"/>
    </source>
</evidence>
<evidence type="ECO:0000256" key="3">
    <source>
        <dbReference type="ARBA" id="ARBA00022729"/>
    </source>
</evidence>
<feature type="non-terminal residue" evidence="7">
    <location>
        <position position="1"/>
    </location>
</feature>
<dbReference type="EMBL" id="HBFK01030027">
    <property type="protein sequence ID" value="CAD8751783.1"/>
    <property type="molecule type" value="Transcribed_RNA"/>
</dbReference>